<dbReference type="EMBL" id="JAVALS010000005">
    <property type="protein sequence ID" value="MDP5227336.1"/>
    <property type="molecule type" value="Genomic_DNA"/>
</dbReference>
<keyword evidence="2" id="KW-1185">Reference proteome</keyword>
<evidence type="ECO:0000313" key="1">
    <source>
        <dbReference type="EMBL" id="MDP5227336.1"/>
    </source>
</evidence>
<gene>
    <name evidence="1" type="ORF">Q9R02_09255</name>
</gene>
<dbReference type="Proteomes" id="UP001232725">
    <property type="component" value="Unassembled WGS sequence"/>
</dbReference>
<protein>
    <submittedName>
        <fullName evidence="1">DUF6228 family protein</fullName>
    </submittedName>
</protein>
<dbReference type="InterPro" id="IPR046196">
    <property type="entry name" value="DUF6228"/>
</dbReference>
<name>A0ABT9IP24_9MICC</name>
<comment type="caution">
    <text evidence="1">The sequence shown here is derived from an EMBL/GenBank/DDBJ whole genome shotgun (WGS) entry which is preliminary data.</text>
</comment>
<sequence length="136" mass="15005">MGEVSIGRRGSLILKAGNDDRARSGAVEYLMVTLVAEGLTSTSRIYDVNGFGTLVGYFDDLSRHWRGWDGSKMYESLEGDLRISARHDGRVRLEVTLNQILGETEWRCQSTIILDPGEELSFAAAALQELLNPAIS</sequence>
<proteinExistence type="predicted"/>
<dbReference type="Pfam" id="PF19739">
    <property type="entry name" value="DUF6228"/>
    <property type="match status" value="1"/>
</dbReference>
<evidence type="ECO:0000313" key="2">
    <source>
        <dbReference type="Proteomes" id="UP001232725"/>
    </source>
</evidence>
<reference evidence="1 2" key="1">
    <citation type="submission" date="2023-08" db="EMBL/GenBank/DDBJ databases">
        <title>Arthrobacter horti sp. nov., isolated from forest soil.</title>
        <authorList>
            <person name="Park M."/>
        </authorList>
    </citation>
    <scope>NUCLEOTIDE SEQUENCE [LARGE SCALE GENOMIC DNA]</scope>
    <source>
        <strain evidence="1 2">YJM1</strain>
    </source>
</reference>
<organism evidence="1 2">
    <name type="scientific">Arthrobacter horti</name>
    <dbReference type="NCBI Taxonomy" id="3068273"/>
    <lineage>
        <taxon>Bacteria</taxon>
        <taxon>Bacillati</taxon>
        <taxon>Actinomycetota</taxon>
        <taxon>Actinomycetes</taxon>
        <taxon>Micrococcales</taxon>
        <taxon>Micrococcaceae</taxon>
        <taxon>Arthrobacter</taxon>
    </lineage>
</organism>
<dbReference type="RefSeq" id="WP_305996388.1">
    <property type="nucleotide sequence ID" value="NZ_JAVALS010000005.1"/>
</dbReference>
<accession>A0ABT9IP24</accession>